<dbReference type="EMBL" id="CAJQUM010000001">
    <property type="protein sequence ID" value="CAG4883797.1"/>
    <property type="molecule type" value="Genomic_DNA"/>
</dbReference>
<keyword evidence="5" id="KW-1278">Translocase</keyword>
<evidence type="ECO:0000256" key="8">
    <source>
        <dbReference type="ARBA" id="ARBA00031400"/>
    </source>
</evidence>
<keyword evidence="6 11" id="KW-1133">Transmembrane helix</keyword>
<evidence type="ECO:0000256" key="10">
    <source>
        <dbReference type="RuleBase" id="RU003376"/>
    </source>
</evidence>
<evidence type="ECO:0000256" key="6">
    <source>
        <dbReference type="ARBA" id="ARBA00022989"/>
    </source>
</evidence>
<proteinExistence type="inferred from homology"/>
<organism evidence="13 14">
    <name type="scientific">Georgfuchsia toluolica</name>
    <dbReference type="NCBI Taxonomy" id="424218"/>
    <lineage>
        <taxon>Bacteria</taxon>
        <taxon>Pseudomonadati</taxon>
        <taxon>Pseudomonadota</taxon>
        <taxon>Betaproteobacteria</taxon>
        <taxon>Nitrosomonadales</taxon>
        <taxon>Sterolibacteriaceae</taxon>
        <taxon>Georgfuchsia</taxon>
    </lineage>
</organism>
<dbReference type="RefSeq" id="WP_220635723.1">
    <property type="nucleotide sequence ID" value="NZ_CAJQUM010000001.1"/>
</dbReference>
<dbReference type="PANTHER" id="PTHR11403:SF7">
    <property type="entry name" value="CYTOCHROME C OXIDASE SUBUNIT 3"/>
    <property type="match status" value="1"/>
</dbReference>
<dbReference type="GO" id="GO:0019646">
    <property type="term" value="P:aerobic electron transport chain"/>
    <property type="evidence" value="ECO:0007669"/>
    <property type="project" value="InterPro"/>
</dbReference>
<gene>
    <name evidence="13" type="ORF">GTOL_11680</name>
</gene>
<comment type="similarity">
    <text evidence="2 10">Belongs to the cytochrome c oxidase subunit 3 family.</text>
</comment>
<keyword evidence="13" id="KW-0560">Oxidoreductase</keyword>
<evidence type="ECO:0000313" key="14">
    <source>
        <dbReference type="Proteomes" id="UP000742786"/>
    </source>
</evidence>
<evidence type="ECO:0000256" key="9">
    <source>
        <dbReference type="ARBA" id="ARBA00031625"/>
    </source>
</evidence>
<reference evidence="13" key="1">
    <citation type="submission" date="2021-04" db="EMBL/GenBank/DDBJ databases">
        <authorList>
            <person name="Hornung B."/>
        </authorList>
    </citation>
    <scope>NUCLEOTIDE SEQUENCE</scope>
    <source>
        <strain evidence="13">G5G6</strain>
    </source>
</reference>
<feature type="transmembrane region" description="Helical" evidence="11">
    <location>
        <begin position="15"/>
        <end position="35"/>
    </location>
</feature>
<evidence type="ECO:0000256" key="4">
    <source>
        <dbReference type="ARBA" id="ARBA00022692"/>
    </source>
</evidence>
<dbReference type="InterPro" id="IPR035973">
    <property type="entry name" value="Cyt_c_oxidase_su3-like_sf"/>
</dbReference>
<keyword evidence="7 11" id="KW-0472">Membrane</keyword>
<dbReference type="GO" id="GO:0005886">
    <property type="term" value="C:plasma membrane"/>
    <property type="evidence" value="ECO:0007669"/>
    <property type="project" value="UniProtKB-SubCell"/>
</dbReference>
<evidence type="ECO:0000313" key="13">
    <source>
        <dbReference type="EMBL" id="CAG4883797.1"/>
    </source>
</evidence>
<dbReference type="Pfam" id="PF00510">
    <property type="entry name" value="COX3"/>
    <property type="match status" value="1"/>
</dbReference>
<dbReference type="Gene3D" id="1.20.120.80">
    <property type="entry name" value="Cytochrome c oxidase, subunit III, four-helix bundle"/>
    <property type="match status" value="1"/>
</dbReference>
<name>A0A916N8X9_9PROT</name>
<dbReference type="AlphaFoldDB" id="A0A916N8X9"/>
<dbReference type="InterPro" id="IPR013833">
    <property type="entry name" value="Cyt_c_oxidase_su3_a-hlx"/>
</dbReference>
<comment type="caution">
    <text evidence="13">The sequence shown here is derived from an EMBL/GenBank/DDBJ whole genome shotgun (WGS) entry which is preliminary data.</text>
</comment>
<dbReference type="InterPro" id="IPR024791">
    <property type="entry name" value="Cyt_c/ubiquinol_Oxase_su3"/>
</dbReference>
<dbReference type="Gene3D" id="1.10.287.70">
    <property type="match status" value="1"/>
</dbReference>
<accession>A0A916N8X9</accession>
<dbReference type="Proteomes" id="UP000742786">
    <property type="component" value="Unassembled WGS sequence"/>
</dbReference>
<dbReference type="CDD" id="cd01665">
    <property type="entry name" value="Cyt_c_Oxidase_III"/>
    <property type="match status" value="1"/>
</dbReference>
<evidence type="ECO:0000259" key="12">
    <source>
        <dbReference type="PROSITE" id="PS50253"/>
    </source>
</evidence>
<dbReference type="EC" id="7.1.1.9" evidence="3"/>
<keyword evidence="4 10" id="KW-0812">Transmembrane</keyword>
<evidence type="ECO:0000256" key="3">
    <source>
        <dbReference type="ARBA" id="ARBA00012949"/>
    </source>
</evidence>
<evidence type="ECO:0000256" key="5">
    <source>
        <dbReference type="ARBA" id="ARBA00022967"/>
    </source>
</evidence>
<dbReference type="SUPFAM" id="SSF81452">
    <property type="entry name" value="Cytochrome c oxidase subunit III-like"/>
    <property type="match status" value="1"/>
</dbReference>
<dbReference type="FunFam" id="1.20.120.80:FF:000003">
    <property type="entry name" value="Cytochrome c oxidase subunit 3"/>
    <property type="match status" value="1"/>
</dbReference>
<dbReference type="GO" id="GO:0016491">
    <property type="term" value="F:oxidoreductase activity"/>
    <property type="evidence" value="ECO:0007669"/>
    <property type="project" value="UniProtKB-KW"/>
</dbReference>
<evidence type="ECO:0000256" key="1">
    <source>
        <dbReference type="ARBA" id="ARBA00004141"/>
    </source>
</evidence>
<feature type="transmembrane region" description="Helical" evidence="11">
    <location>
        <begin position="255"/>
        <end position="274"/>
    </location>
</feature>
<dbReference type="InterPro" id="IPR000298">
    <property type="entry name" value="Cyt_c_oxidase-like_su3"/>
</dbReference>
<feature type="transmembrane region" description="Helical" evidence="11">
    <location>
        <begin position="83"/>
        <end position="104"/>
    </location>
</feature>
<feature type="domain" description="Heme-copper oxidase subunit III family profile" evidence="12">
    <location>
        <begin position="3"/>
        <end position="275"/>
    </location>
</feature>
<feature type="transmembrane region" description="Helical" evidence="11">
    <location>
        <begin position="42"/>
        <end position="63"/>
    </location>
</feature>
<feature type="transmembrane region" description="Helical" evidence="11">
    <location>
        <begin position="213"/>
        <end position="235"/>
    </location>
</feature>
<evidence type="ECO:0000256" key="7">
    <source>
        <dbReference type="ARBA" id="ARBA00023136"/>
    </source>
</evidence>
<dbReference type="PANTHER" id="PTHR11403">
    <property type="entry name" value="CYTOCHROME C OXIDASE SUBUNIT III"/>
    <property type="match status" value="1"/>
</dbReference>
<sequence length="275" mass="29884">MDTPSAYYQPPPSRWPIVGSLALLALASGFVLFLAKSNAGPYLMAAGGLLLIAMLAGWFGAVIRESLAGKLEGQVDGSFRWGMVWFIFSEVMFFAGFFGALFYARVISVPELADAQLLWPGYAGGWPTAGPGIKEAFTPMPGSGIPAVNTLILLSSGVTVTWAHWGLQSGRRWQIILGLALTILLGATFLGLQAHEYMEAAFSIRTGIYGATFFMLTGFHGLHVTLGAIMLSVILGRVLAGHFSADSHFGFEAAAWYWHFVDVVWLMLFVFVYWL</sequence>
<feature type="transmembrane region" description="Helical" evidence="11">
    <location>
        <begin position="173"/>
        <end position="192"/>
    </location>
</feature>
<feature type="transmembrane region" description="Helical" evidence="11">
    <location>
        <begin position="147"/>
        <end position="167"/>
    </location>
</feature>
<protein>
    <recommendedName>
        <fullName evidence="3">cytochrome-c oxidase</fullName>
        <ecNumber evidence="3">7.1.1.9</ecNumber>
    </recommendedName>
    <alternativeName>
        <fullName evidence="8">Cytochrome aa3 subunit 3</fullName>
    </alternativeName>
    <alternativeName>
        <fullName evidence="9">Cytochrome c oxidase polypeptide III</fullName>
    </alternativeName>
</protein>
<evidence type="ECO:0000256" key="11">
    <source>
        <dbReference type="SAM" id="Phobius"/>
    </source>
</evidence>
<evidence type="ECO:0000256" key="2">
    <source>
        <dbReference type="ARBA" id="ARBA00010581"/>
    </source>
</evidence>
<comment type="subcellular location">
    <subcellularLocation>
        <location evidence="10">Cell membrane</location>
        <topology evidence="10">Multi-pass membrane protein</topology>
    </subcellularLocation>
    <subcellularLocation>
        <location evidence="1">Membrane</location>
        <topology evidence="1">Multi-pass membrane protein</topology>
    </subcellularLocation>
</comment>
<keyword evidence="14" id="KW-1185">Reference proteome</keyword>
<dbReference type="InterPro" id="IPR033945">
    <property type="entry name" value="Cyt_c_oxase_su3_dom"/>
</dbReference>
<dbReference type="GO" id="GO:0004129">
    <property type="term" value="F:cytochrome-c oxidase activity"/>
    <property type="evidence" value="ECO:0007669"/>
    <property type="project" value="UniProtKB-EC"/>
</dbReference>
<dbReference type="PROSITE" id="PS50253">
    <property type="entry name" value="COX3"/>
    <property type="match status" value="1"/>
</dbReference>